<reference evidence="2" key="1">
    <citation type="submission" date="2018-11" db="EMBL/GenBank/DDBJ databases">
        <title>Genome sequencing of a novel mesophilic and cellulolytic organism within the genus Hungateiclostridium.</title>
        <authorList>
            <person name="Rettenmaier R."/>
            <person name="Liebl W."/>
            <person name="Zverlov V."/>
        </authorList>
    </citation>
    <scope>NUCLEOTIDE SEQUENCE [LARGE SCALE GENOMIC DNA]</scope>
    <source>
        <strain evidence="2">N2K1</strain>
    </source>
</reference>
<sequence length="438" mass="50856">MDIANNVKWDYEKLGTIQFKVDDKGNPVIDIEKTRDIILMGVDVLVCCKLLSDAERRYFAELFTKMEIAIDEELPGRSSLQFNFNRLTGKIVDATLCISGPSMYIDTNEMIKSILENLCFLIVMYKHPEEHLKEMELFGPNVPFGRHGALWVQYANALLPDEYIMKCKYSYAACSYILNNKTAEQAEVFEDALGKGWESDLADEYAEELLENEMTAEEYPIADFLQDRYDEYTDQFDEDNDDEIIDEDDIDETIKESSINTLEKYCSLMEEKYENEIENIGNRLVIMSSYKKGPALYEIIQKLSNPELRYYLFIRYWTGIDAGHELFTPKKLHEWLIQSNVRLDFSDLKMNSDGYVTVYRGENEYSLPWDKGALSWTTSKPIAEKFARGIRLRTQDAPKPRIVVGKVNRDDILARFDGRKEFELLCQNVVFLAEEKLA</sequence>
<proteinExistence type="predicted"/>
<protein>
    <submittedName>
        <fullName evidence="1">Uncharacterized protein</fullName>
    </submittedName>
</protein>
<evidence type="ECO:0000313" key="2">
    <source>
        <dbReference type="Proteomes" id="UP000289166"/>
    </source>
</evidence>
<keyword evidence="2" id="KW-1185">Reference proteome</keyword>
<dbReference type="Proteomes" id="UP000289166">
    <property type="component" value="Unassembled WGS sequence"/>
</dbReference>
<accession>A0A4V1K1R5</accession>
<dbReference type="OrthoDB" id="1839890at2"/>
<gene>
    <name evidence="1" type="ORF">EFD62_16125</name>
</gene>
<dbReference type="RefSeq" id="WP_128706489.1">
    <property type="nucleotide sequence ID" value="NZ_RLII01000040.1"/>
</dbReference>
<comment type="caution">
    <text evidence="1">The sequence shown here is derived from an EMBL/GenBank/DDBJ whole genome shotgun (WGS) entry which is preliminary data.</text>
</comment>
<organism evidence="1 2">
    <name type="scientific">Acetivibrio mesophilus</name>
    <dbReference type="NCBI Taxonomy" id="2487273"/>
    <lineage>
        <taxon>Bacteria</taxon>
        <taxon>Bacillati</taxon>
        <taxon>Bacillota</taxon>
        <taxon>Clostridia</taxon>
        <taxon>Eubacteriales</taxon>
        <taxon>Oscillospiraceae</taxon>
        <taxon>Acetivibrio</taxon>
    </lineage>
</organism>
<name>A0A4V1K1R5_9FIRM</name>
<dbReference type="EMBL" id="RLII01000040">
    <property type="protein sequence ID" value="RXE57709.1"/>
    <property type="molecule type" value="Genomic_DNA"/>
</dbReference>
<evidence type="ECO:0000313" key="1">
    <source>
        <dbReference type="EMBL" id="RXE57709.1"/>
    </source>
</evidence>
<dbReference type="AlphaFoldDB" id="A0A4V1K1R5"/>